<dbReference type="GO" id="GO:0008677">
    <property type="term" value="F:2-dehydropantoate 2-reductase activity"/>
    <property type="evidence" value="ECO:0007669"/>
    <property type="project" value="UniProtKB-EC"/>
</dbReference>
<evidence type="ECO:0000256" key="8">
    <source>
        <dbReference type="ARBA" id="ARBA00032024"/>
    </source>
</evidence>
<dbReference type="Pfam" id="PF02558">
    <property type="entry name" value="ApbA"/>
    <property type="match status" value="1"/>
</dbReference>
<evidence type="ECO:0000256" key="6">
    <source>
        <dbReference type="ARBA" id="ARBA00022857"/>
    </source>
</evidence>
<sequence length="336" mass="35465">MASIKTICIYGAGALGGAIAAKLALGLREQATVSVVARGTHLEGIRTQGMRVWEAGAASPLVARVTATDNAAELPPQDLVITGLKGHQLGAAVAGLAKLLHAGTRVVMVLNGIPWWYFHRDEQSGHAERQMEELDPNGDLWRLVGPERVIGCVAYQGAEVVNPGEIKLSNNGHFVLGEPSGQATSDIEAIAALLKQAGINIQNSPRIRDEIWSKLMGNAAFNPISALTRALMSDIMGNPALSAMVAQVMNEVKAVAESLGARMAISVEERLERSRQIGPVRTSMLQDLLAGKALEITPLVGMVVSLGKLTGVATPTSATILALVTQLDRENLRVTG</sequence>
<evidence type="ECO:0000259" key="11">
    <source>
        <dbReference type="Pfam" id="PF02558"/>
    </source>
</evidence>
<evidence type="ECO:0000256" key="1">
    <source>
        <dbReference type="ARBA" id="ARBA00004994"/>
    </source>
</evidence>
<comment type="similarity">
    <text evidence="2 10">Belongs to the ketopantoate reductase family.</text>
</comment>
<dbReference type="InterPro" id="IPR008927">
    <property type="entry name" value="6-PGluconate_DH-like_C_sf"/>
</dbReference>
<organism evidence="13 14">
    <name type="scientific">Rhizobium calliandrae</name>
    <dbReference type="NCBI Taxonomy" id="1312182"/>
    <lineage>
        <taxon>Bacteria</taxon>
        <taxon>Pseudomonadati</taxon>
        <taxon>Pseudomonadota</taxon>
        <taxon>Alphaproteobacteria</taxon>
        <taxon>Hyphomicrobiales</taxon>
        <taxon>Rhizobiaceae</taxon>
        <taxon>Rhizobium/Agrobacterium group</taxon>
        <taxon>Rhizobium</taxon>
    </lineage>
</organism>
<evidence type="ECO:0000256" key="10">
    <source>
        <dbReference type="RuleBase" id="RU362068"/>
    </source>
</evidence>
<evidence type="ECO:0000256" key="5">
    <source>
        <dbReference type="ARBA" id="ARBA00022655"/>
    </source>
</evidence>
<dbReference type="SUPFAM" id="SSF51735">
    <property type="entry name" value="NAD(P)-binding Rossmann-fold domains"/>
    <property type="match status" value="1"/>
</dbReference>
<dbReference type="EMBL" id="JARFYN010000014">
    <property type="protein sequence ID" value="MDL2406558.1"/>
    <property type="molecule type" value="Genomic_DNA"/>
</dbReference>
<dbReference type="NCBIfam" id="NF005089">
    <property type="entry name" value="PRK06522.1-4"/>
    <property type="match status" value="1"/>
</dbReference>
<evidence type="ECO:0000313" key="13">
    <source>
        <dbReference type="EMBL" id="MDL2406558.1"/>
    </source>
</evidence>
<evidence type="ECO:0000256" key="7">
    <source>
        <dbReference type="ARBA" id="ARBA00023002"/>
    </source>
</evidence>
<reference evidence="13" key="1">
    <citation type="submission" date="2023-06" db="EMBL/GenBank/DDBJ databases">
        <title>Phylogenetic Diversity of Rhizobium strains.</title>
        <authorList>
            <person name="Moura F.T."/>
            <person name="Helene L.C.F."/>
            <person name="Hungria M."/>
        </authorList>
    </citation>
    <scope>NUCLEOTIDE SEQUENCE</scope>
    <source>
        <strain evidence="13">CCGE524</strain>
    </source>
</reference>
<dbReference type="SUPFAM" id="SSF48179">
    <property type="entry name" value="6-phosphogluconate dehydrogenase C-terminal domain-like"/>
    <property type="match status" value="1"/>
</dbReference>
<feature type="domain" description="Ketopantoate reductase C-terminal" evidence="12">
    <location>
        <begin position="207"/>
        <end position="326"/>
    </location>
</feature>
<name>A0ABT7KD62_9HYPH</name>
<gene>
    <name evidence="13" type="ORF">PY650_12975</name>
</gene>
<dbReference type="InterPro" id="IPR013752">
    <property type="entry name" value="KPA_reductase"/>
</dbReference>
<dbReference type="InterPro" id="IPR013332">
    <property type="entry name" value="KPR_N"/>
</dbReference>
<comment type="catalytic activity">
    <reaction evidence="9 10">
        <text>(R)-pantoate + NADP(+) = 2-dehydropantoate + NADPH + H(+)</text>
        <dbReference type="Rhea" id="RHEA:16233"/>
        <dbReference type="ChEBI" id="CHEBI:11561"/>
        <dbReference type="ChEBI" id="CHEBI:15378"/>
        <dbReference type="ChEBI" id="CHEBI:15980"/>
        <dbReference type="ChEBI" id="CHEBI:57783"/>
        <dbReference type="ChEBI" id="CHEBI:58349"/>
        <dbReference type="EC" id="1.1.1.169"/>
    </reaction>
</comment>
<keyword evidence="5 10" id="KW-0566">Pantothenate biosynthesis</keyword>
<evidence type="ECO:0000313" key="14">
    <source>
        <dbReference type="Proteomes" id="UP001172630"/>
    </source>
</evidence>
<evidence type="ECO:0000256" key="3">
    <source>
        <dbReference type="ARBA" id="ARBA00013014"/>
    </source>
</evidence>
<feature type="domain" description="Ketopantoate reductase N-terminal" evidence="11">
    <location>
        <begin position="7"/>
        <end position="179"/>
    </location>
</feature>
<evidence type="ECO:0000256" key="4">
    <source>
        <dbReference type="ARBA" id="ARBA00019465"/>
    </source>
</evidence>
<dbReference type="InterPro" id="IPR013328">
    <property type="entry name" value="6PGD_dom2"/>
</dbReference>
<keyword evidence="6 10" id="KW-0521">NADP</keyword>
<evidence type="ECO:0000259" key="12">
    <source>
        <dbReference type="Pfam" id="PF08546"/>
    </source>
</evidence>
<keyword evidence="7 10" id="KW-0560">Oxidoreductase</keyword>
<dbReference type="InterPro" id="IPR051402">
    <property type="entry name" value="KPR-Related"/>
</dbReference>
<comment type="pathway">
    <text evidence="1 10">Cofactor biosynthesis; (R)-pantothenate biosynthesis; (R)-pantoate from 3-methyl-2-oxobutanoate: step 2/2.</text>
</comment>
<dbReference type="Proteomes" id="UP001172630">
    <property type="component" value="Unassembled WGS sequence"/>
</dbReference>
<protein>
    <recommendedName>
        <fullName evidence="4 10">2-dehydropantoate 2-reductase</fullName>
        <ecNumber evidence="3 10">1.1.1.169</ecNumber>
    </recommendedName>
    <alternativeName>
        <fullName evidence="8 10">Ketopantoate reductase</fullName>
    </alternativeName>
</protein>
<dbReference type="InterPro" id="IPR003710">
    <property type="entry name" value="ApbA"/>
</dbReference>
<evidence type="ECO:0000256" key="2">
    <source>
        <dbReference type="ARBA" id="ARBA00007870"/>
    </source>
</evidence>
<keyword evidence="14" id="KW-1185">Reference proteome</keyword>
<dbReference type="EC" id="1.1.1.169" evidence="3 10"/>
<dbReference type="NCBIfam" id="TIGR00745">
    <property type="entry name" value="apbA_panE"/>
    <property type="match status" value="1"/>
</dbReference>
<proteinExistence type="inferred from homology"/>
<dbReference type="Pfam" id="PF08546">
    <property type="entry name" value="ApbA_C"/>
    <property type="match status" value="1"/>
</dbReference>
<dbReference type="PANTHER" id="PTHR21708">
    <property type="entry name" value="PROBABLE 2-DEHYDROPANTOATE 2-REDUCTASE"/>
    <property type="match status" value="1"/>
</dbReference>
<dbReference type="RefSeq" id="WP_285879662.1">
    <property type="nucleotide sequence ID" value="NZ_JARFYN010000014.1"/>
</dbReference>
<evidence type="ECO:0000256" key="9">
    <source>
        <dbReference type="ARBA" id="ARBA00048793"/>
    </source>
</evidence>
<comment type="caution">
    <text evidence="13">The sequence shown here is derived from an EMBL/GenBank/DDBJ whole genome shotgun (WGS) entry which is preliminary data.</text>
</comment>
<comment type="function">
    <text evidence="10">Catalyzes the NADPH-dependent reduction of ketopantoate into pantoic acid.</text>
</comment>
<dbReference type="Gene3D" id="3.40.50.720">
    <property type="entry name" value="NAD(P)-binding Rossmann-like Domain"/>
    <property type="match status" value="1"/>
</dbReference>
<dbReference type="InterPro" id="IPR036291">
    <property type="entry name" value="NAD(P)-bd_dom_sf"/>
</dbReference>
<dbReference type="PANTHER" id="PTHR21708:SF45">
    <property type="entry name" value="2-DEHYDROPANTOATE 2-REDUCTASE"/>
    <property type="match status" value="1"/>
</dbReference>
<dbReference type="Gene3D" id="1.10.1040.10">
    <property type="entry name" value="N-(1-d-carboxylethyl)-l-norvaline Dehydrogenase, domain 2"/>
    <property type="match status" value="1"/>
</dbReference>
<accession>A0ABT7KD62</accession>